<sequence>MNAISHPLPAGYMTGQFDVAGHILASSPSPERLLDLLLLADQHEAEKEGHAAPRPGHWDQLRDEAGAELMQLLDGNVEADHLGWRDPDTDWQPKMFRHALNSIPKMDNAGLLTLFIQASETAYLREAEPMQARWDRVAVQCREEILRRVAAPKPPLSFKGAPEASDEDDEDDEAEDAYTDDYVSLRDVLRVAEDAFESELSDAKLLDLYILVDNCGAGPDDEIFDDILDPITEMLQKRIEQGSPDLALIPPVEGFDYPDHHAHALAAVLTGKLSNKNLLTIYRMAWDCEPESPWMAIADMCRAQILRRMKPPPLRRDEGYREDWKRAELVRRLTAHSQGGRDETEA</sequence>
<organism evidence="2 3">
    <name type="scientific">Asticcacaulis benevestitus DSM 16100 = ATCC BAA-896</name>
    <dbReference type="NCBI Taxonomy" id="1121022"/>
    <lineage>
        <taxon>Bacteria</taxon>
        <taxon>Pseudomonadati</taxon>
        <taxon>Pseudomonadota</taxon>
        <taxon>Alphaproteobacteria</taxon>
        <taxon>Caulobacterales</taxon>
        <taxon>Caulobacteraceae</taxon>
        <taxon>Asticcacaulis</taxon>
    </lineage>
</organism>
<accession>V4PNS1</accession>
<dbReference type="EMBL" id="AWGB01000027">
    <property type="protein sequence ID" value="ESQ89931.1"/>
    <property type="molecule type" value="Genomic_DNA"/>
</dbReference>
<reference evidence="2 3" key="1">
    <citation type="journal article" date="2014" name="Nature">
        <title>Sequential evolution of bacterial morphology by co-option of a developmental regulator.</title>
        <authorList>
            <person name="Jiang C."/>
            <person name="Brown P.J."/>
            <person name="Ducret A."/>
            <person name="Brun Y.V."/>
        </authorList>
    </citation>
    <scope>NUCLEOTIDE SEQUENCE [LARGE SCALE GENOMIC DNA]</scope>
    <source>
        <strain evidence="2 3">DSM 16100</strain>
    </source>
</reference>
<protein>
    <submittedName>
        <fullName evidence="2">Uncharacterized protein</fullName>
    </submittedName>
</protein>
<dbReference type="STRING" id="1121022.GCA_000376105_03633"/>
<evidence type="ECO:0000313" key="2">
    <source>
        <dbReference type="EMBL" id="ESQ89931.1"/>
    </source>
</evidence>
<evidence type="ECO:0000256" key="1">
    <source>
        <dbReference type="SAM" id="MobiDB-lite"/>
    </source>
</evidence>
<comment type="caution">
    <text evidence="2">The sequence shown here is derived from an EMBL/GenBank/DDBJ whole genome shotgun (WGS) entry which is preliminary data.</text>
</comment>
<keyword evidence="3" id="KW-1185">Reference proteome</keyword>
<feature type="region of interest" description="Disordered" evidence="1">
    <location>
        <begin position="156"/>
        <end position="176"/>
    </location>
</feature>
<dbReference type="PATRIC" id="fig|1121022.4.peg.2656"/>
<evidence type="ECO:0000313" key="3">
    <source>
        <dbReference type="Proteomes" id="UP000017837"/>
    </source>
</evidence>
<dbReference type="RefSeq" id="WP_018083314.1">
    <property type="nucleotide sequence ID" value="NZ_AQWM01000028.1"/>
</dbReference>
<dbReference type="Proteomes" id="UP000017837">
    <property type="component" value="Unassembled WGS sequence"/>
</dbReference>
<name>V4PNS1_9CAUL</name>
<gene>
    <name evidence="2" type="ORF">ABENE_13075</name>
</gene>
<proteinExistence type="predicted"/>
<dbReference type="AlphaFoldDB" id="V4PNS1"/>
<dbReference type="OrthoDB" id="7175524at2"/>
<feature type="compositionally biased region" description="Acidic residues" evidence="1">
    <location>
        <begin position="164"/>
        <end position="176"/>
    </location>
</feature>